<dbReference type="InterPro" id="IPR000888">
    <property type="entry name" value="RmlC-like"/>
</dbReference>
<dbReference type="CDD" id="cd00438">
    <property type="entry name" value="cupin_RmlC"/>
    <property type="match status" value="1"/>
</dbReference>
<evidence type="ECO:0000256" key="1">
    <source>
        <dbReference type="ARBA" id="ARBA00010154"/>
    </source>
</evidence>
<dbReference type="Pfam" id="PF00908">
    <property type="entry name" value="dTDP_sugar_isom"/>
    <property type="match status" value="1"/>
</dbReference>
<gene>
    <name evidence="4" type="ORF">SAMN05421854_107144</name>
</gene>
<comment type="similarity">
    <text evidence="1">Belongs to the dTDP-4-dehydrorhamnose 3,5-epimerase family.</text>
</comment>
<sequence length="207" mass="22232">MKVRPLAVRGAFEFRAEVFPDDRGRFCTPYEAQAFHDDVGRLPFPVARTSFSTSRKGVVRGVHYSRAATAGEKYVFCPGGACLDLVVDVRVGSPTYGRWDCVTLGPDTGRALYLPKGVGHGFVALRDETVMCYQMSNAYVPEDELAVSVLDAELGLPIPSGIEPVLSERDRAATSLAAARSAGLLPGYEPVASAASSSSQNCLAQRR</sequence>
<reference evidence="4 5" key="1">
    <citation type="submission" date="2016-10" db="EMBL/GenBank/DDBJ databases">
        <authorList>
            <person name="de Groot N.N."/>
        </authorList>
    </citation>
    <scope>NUCLEOTIDE SEQUENCE [LARGE SCALE GENOMIC DNA]</scope>
    <source>
        <strain evidence="4 5">DSM 44637</strain>
    </source>
</reference>
<dbReference type="Proteomes" id="UP000199137">
    <property type="component" value="Unassembled WGS sequence"/>
</dbReference>
<dbReference type="PANTHER" id="PTHR21047">
    <property type="entry name" value="DTDP-6-DEOXY-D-GLUCOSE-3,5 EPIMERASE"/>
    <property type="match status" value="1"/>
</dbReference>
<proteinExistence type="inferred from homology"/>
<feature type="site" description="Participates in a stacking interaction with the thymidine ring of dTDP-4-oxo-6-deoxyglucose" evidence="3">
    <location>
        <position position="139"/>
    </location>
</feature>
<organism evidence="4 5">
    <name type="scientific">Amycolatopsis rubida</name>
    <dbReference type="NCBI Taxonomy" id="112413"/>
    <lineage>
        <taxon>Bacteria</taxon>
        <taxon>Bacillati</taxon>
        <taxon>Actinomycetota</taxon>
        <taxon>Actinomycetes</taxon>
        <taxon>Pseudonocardiales</taxon>
        <taxon>Pseudonocardiaceae</taxon>
        <taxon>Amycolatopsis</taxon>
    </lineage>
</organism>
<dbReference type="InterPro" id="IPR014710">
    <property type="entry name" value="RmlC-like_jellyroll"/>
</dbReference>
<feature type="active site" description="Proton acceptor" evidence="2">
    <location>
        <position position="63"/>
    </location>
</feature>
<accession>A0A1I5TKS5</accession>
<evidence type="ECO:0000256" key="3">
    <source>
        <dbReference type="PIRSR" id="PIRSR600888-3"/>
    </source>
</evidence>
<name>A0A1I5TKS5_9PSEU</name>
<feature type="active site" description="Proton donor" evidence="2">
    <location>
        <position position="133"/>
    </location>
</feature>
<dbReference type="InterPro" id="IPR011051">
    <property type="entry name" value="RmlC_Cupin_sf"/>
</dbReference>
<dbReference type="STRING" id="112413.SAMN05421854_107144"/>
<dbReference type="EMBL" id="FOWC01000007">
    <property type="protein sequence ID" value="SFP83672.1"/>
    <property type="molecule type" value="Genomic_DNA"/>
</dbReference>
<dbReference type="Gene3D" id="2.60.120.10">
    <property type="entry name" value="Jelly Rolls"/>
    <property type="match status" value="1"/>
</dbReference>
<dbReference type="GO" id="GO:0008830">
    <property type="term" value="F:dTDP-4-dehydrorhamnose 3,5-epimerase activity"/>
    <property type="evidence" value="ECO:0007669"/>
    <property type="project" value="InterPro"/>
</dbReference>
<dbReference type="GO" id="GO:0000271">
    <property type="term" value="P:polysaccharide biosynthetic process"/>
    <property type="evidence" value="ECO:0007669"/>
    <property type="project" value="TreeGrafter"/>
</dbReference>
<evidence type="ECO:0000313" key="5">
    <source>
        <dbReference type="Proteomes" id="UP000199137"/>
    </source>
</evidence>
<dbReference type="AlphaFoldDB" id="A0A1I5TKS5"/>
<dbReference type="OrthoDB" id="9800680at2"/>
<dbReference type="PANTHER" id="PTHR21047:SF2">
    <property type="entry name" value="THYMIDINE DIPHOSPHO-4-KETO-RHAMNOSE 3,5-EPIMERASE"/>
    <property type="match status" value="1"/>
</dbReference>
<dbReference type="RefSeq" id="WP_093574910.1">
    <property type="nucleotide sequence ID" value="NZ_FOWC01000007.1"/>
</dbReference>
<dbReference type="GO" id="GO:0005829">
    <property type="term" value="C:cytosol"/>
    <property type="evidence" value="ECO:0007669"/>
    <property type="project" value="TreeGrafter"/>
</dbReference>
<evidence type="ECO:0000256" key="2">
    <source>
        <dbReference type="PIRSR" id="PIRSR600888-1"/>
    </source>
</evidence>
<evidence type="ECO:0000313" key="4">
    <source>
        <dbReference type="EMBL" id="SFP83672.1"/>
    </source>
</evidence>
<dbReference type="SUPFAM" id="SSF51182">
    <property type="entry name" value="RmlC-like cupins"/>
    <property type="match status" value="1"/>
</dbReference>
<dbReference type="GO" id="GO:0019305">
    <property type="term" value="P:dTDP-rhamnose biosynthetic process"/>
    <property type="evidence" value="ECO:0007669"/>
    <property type="project" value="TreeGrafter"/>
</dbReference>
<protein>
    <submittedName>
        <fullName evidence="4">Epimerase EvaD</fullName>
    </submittedName>
</protein>